<feature type="transmembrane region" description="Helical" evidence="1">
    <location>
        <begin position="45"/>
        <end position="62"/>
    </location>
</feature>
<evidence type="ECO:0000256" key="1">
    <source>
        <dbReference type="SAM" id="Phobius"/>
    </source>
</evidence>
<proteinExistence type="predicted"/>
<protein>
    <recommendedName>
        <fullName evidence="4">PH domain-containing protein</fullName>
    </recommendedName>
</protein>
<keyword evidence="3" id="KW-1185">Reference proteome</keyword>
<dbReference type="RefSeq" id="WP_200245611.1">
    <property type="nucleotide sequence ID" value="NZ_JAENHK010000010.1"/>
</dbReference>
<keyword evidence="1" id="KW-0472">Membrane</keyword>
<gene>
    <name evidence="2" type="ORF">JHL15_10525</name>
</gene>
<comment type="caution">
    <text evidence="2">The sequence shown here is derived from an EMBL/GenBank/DDBJ whole genome shotgun (WGS) entry which is preliminary data.</text>
</comment>
<feature type="transmembrane region" description="Helical" evidence="1">
    <location>
        <begin position="21"/>
        <end position="39"/>
    </location>
</feature>
<keyword evidence="1" id="KW-0812">Transmembrane</keyword>
<dbReference type="EMBL" id="JAENHK010000010">
    <property type="protein sequence ID" value="MBK1896187.1"/>
    <property type="molecule type" value="Genomic_DNA"/>
</dbReference>
<sequence length="154" mass="17924">MNTYKFYTQKGDQYHRIPQTKMYAVIGLLFLAIGFVLWYRTQTMFSLLYLIFLGIVSLFYFARMFSKIIIDLGNQTITYKPTLYSATKVYSLNNIIDLSMSSKIYVLVLNVRAFLLIDDKALRIGQSLMTPKPMEELLIETERILGFNNRSENG</sequence>
<evidence type="ECO:0000313" key="2">
    <source>
        <dbReference type="EMBL" id="MBK1896187.1"/>
    </source>
</evidence>
<evidence type="ECO:0008006" key="4">
    <source>
        <dbReference type="Google" id="ProtNLM"/>
    </source>
</evidence>
<evidence type="ECO:0000313" key="3">
    <source>
        <dbReference type="Proteomes" id="UP000628669"/>
    </source>
</evidence>
<accession>A0ABS1FUV2</accession>
<organism evidence="2 3">
    <name type="scientific">Chryseobacterium paridis</name>
    <dbReference type="NCBI Taxonomy" id="2800328"/>
    <lineage>
        <taxon>Bacteria</taxon>
        <taxon>Pseudomonadati</taxon>
        <taxon>Bacteroidota</taxon>
        <taxon>Flavobacteriia</taxon>
        <taxon>Flavobacteriales</taxon>
        <taxon>Weeksellaceae</taxon>
        <taxon>Chryseobacterium group</taxon>
        <taxon>Chryseobacterium</taxon>
    </lineage>
</organism>
<dbReference type="Proteomes" id="UP000628669">
    <property type="component" value="Unassembled WGS sequence"/>
</dbReference>
<name>A0ABS1FUV2_9FLAO</name>
<keyword evidence="1" id="KW-1133">Transmembrane helix</keyword>
<reference evidence="3" key="1">
    <citation type="submission" date="2021-01" db="EMBL/GenBank/DDBJ databases">
        <title>Genome public.</title>
        <authorList>
            <person name="Liu C."/>
            <person name="Sun Q."/>
        </authorList>
    </citation>
    <scope>NUCLEOTIDE SEQUENCE [LARGE SCALE GENOMIC DNA]</scope>
    <source>
        <strain evidence="3">YIM B02567</strain>
    </source>
</reference>